<proteinExistence type="predicted"/>
<dbReference type="SMART" id="SM00530">
    <property type="entry name" value="HTH_XRE"/>
    <property type="match status" value="1"/>
</dbReference>
<dbReference type="Proteomes" id="UP001500908">
    <property type="component" value="Unassembled WGS sequence"/>
</dbReference>
<keyword evidence="4" id="KW-1185">Reference proteome</keyword>
<dbReference type="PROSITE" id="PS50943">
    <property type="entry name" value="HTH_CROC1"/>
    <property type="match status" value="1"/>
</dbReference>
<dbReference type="Pfam" id="PF13560">
    <property type="entry name" value="HTH_31"/>
    <property type="match status" value="1"/>
</dbReference>
<evidence type="ECO:0000313" key="3">
    <source>
        <dbReference type="EMBL" id="GAA3740058.1"/>
    </source>
</evidence>
<evidence type="ECO:0000259" key="2">
    <source>
        <dbReference type="PROSITE" id="PS50943"/>
    </source>
</evidence>
<feature type="region of interest" description="Disordered" evidence="1">
    <location>
        <begin position="1"/>
        <end position="34"/>
    </location>
</feature>
<organism evidence="3 4">
    <name type="scientific">Salinactinospora qingdaonensis</name>
    <dbReference type="NCBI Taxonomy" id="702744"/>
    <lineage>
        <taxon>Bacteria</taxon>
        <taxon>Bacillati</taxon>
        <taxon>Actinomycetota</taxon>
        <taxon>Actinomycetes</taxon>
        <taxon>Streptosporangiales</taxon>
        <taxon>Nocardiopsidaceae</taxon>
        <taxon>Salinactinospora</taxon>
    </lineage>
</organism>
<dbReference type="CDD" id="cd00093">
    <property type="entry name" value="HTH_XRE"/>
    <property type="match status" value="1"/>
</dbReference>
<dbReference type="InterPro" id="IPR010982">
    <property type="entry name" value="Lambda_DNA-bd_dom_sf"/>
</dbReference>
<gene>
    <name evidence="3" type="ORF">GCM10022402_19810</name>
</gene>
<accession>A0ABP7FJV7</accession>
<dbReference type="EMBL" id="BAABDD010000007">
    <property type="protein sequence ID" value="GAA3740058.1"/>
    <property type="molecule type" value="Genomic_DNA"/>
</dbReference>
<comment type="caution">
    <text evidence="3">The sequence shown here is derived from an EMBL/GenBank/DDBJ whole genome shotgun (WGS) entry which is preliminary data.</text>
</comment>
<sequence length="181" mass="19902">MQMGKQHTSCAPGKLALMSDSQGRRPNEIGPTGKQVSANLHRLRTTRGLTVRELARRLTDNHGRSWTPGAVSRVESGQRRVDADDLMALALALNVAPTALLLPPDAEGETQITGAAGPLPSAHVWRWADGQWPLTWSTDPEELRRQLMDFHLTSRPAGLAPYHSADDAAEKMRLLRKTPFD</sequence>
<dbReference type="InterPro" id="IPR001387">
    <property type="entry name" value="Cro/C1-type_HTH"/>
</dbReference>
<dbReference type="SUPFAM" id="SSF47413">
    <property type="entry name" value="lambda repressor-like DNA-binding domains"/>
    <property type="match status" value="1"/>
</dbReference>
<protein>
    <recommendedName>
        <fullName evidence="2">HTH cro/C1-type domain-containing protein</fullName>
    </recommendedName>
</protein>
<evidence type="ECO:0000313" key="4">
    <source>
        <dbReference type="Proteomes" id="UP001500908"/>
    </source>
</evidence>
<dbReference type="Gene3D" id="1.10.260.40">
    <property type="entry name" value="lambda repressor-like DNA-binding domains"/>
    <property type="match status" value="1"/>
</dbReference>
<reference evidence="4" key="1">
    <citation type="journal article" date="2019" name="Int. J. Syst. Evol. Microbiol.">
        <title>The Global Catalogue of Microorganisms (GCM) 10K type strain sequencing project: providing services to taxonomists for standard genome sequencing and annotation.</title>
        <authorList>
            <consortium name="The Broad Institute Genomics Platform"/>
            <consortium name="The Broad Institute Genome Sequencing Center for Infectious Disease"/>
            <person name="Wu L."/>
            <person name="Ma J."/>
        </authorList>
    </citation>
    <scope>NUCLEOTIDE SEQUENCE [LARGE SCALE GENOMIC DNA]</scope>
    <source>
        <strain evidence="4">JCM 17137</strain>
    </source>
</reference>
<name>A0ABP7FJV7_9ACTN</name>
<feature type="domain" description="HTH cro/C1-type" evidence="2">
    <location>
        <begin position="40"/>
        <end position="100"/>
    </location>
</feature>
<evidence type="ECO:0000256" key="1">
    <source>
        <dbReference type="SAM" id="MobiDB-lite"/>
    </source>
</evidence>